<accession>A0A0P1EWM1</accession>
<proteinExistence type="predicted"/>
<gene>
    <name evidence="1" type="ORF">THS5294_00631</name>
</gene>
<dbReference type="Proteomes" id="UP000051298">
    <property type="component" value="Unassembled WGS sequence"/>
</dbReference>
<name>A0A0P1EWM1_9RHOB</name>
<reference evidence="1 2" key="1">
    <citation type="submission" date="2015-09" db="EMBL/GenBank/DDBJ databases">
        <authorList>
            <consortium name="Swine Surveillance"/>
        </authorList>
    </citation>
    <scope>NUCLEOTIDE SEQUENCE [LARGE SCALE GENOMIC DNA]</scope>
    <source>
        <strain evidence="1 2">CECT 5294</strain>
    </source>
</reference>
<protein>
    <submittedName>
        <fullName evidence="1">Uncharacterized protein</fullName>
    </submittedName>
</protein>
<organism evidence="1 2">
    <name type="scientific">Thalassobacter stenotrophicus</name>
    <dbReference type="NCBI Taxonomy" id="266809"/>
    <lineage>
        <taxon>Bacteria</taxon>
        <taxon>Pseudomonadati</taxon>
        <taxon>Pseudomonadota</taxon>
        <taxon>Alphaproteobacteria</taxon>
        <taxon>Rhodobacterales</taxon>
        <taxon>Roseobacteraceae</taxon>
        <taxon>Thalassobacter</taxon>
    </lineage>
</organism>
<evidence type="ECO:0000313" key="2">
    <source>
        <dbReference type="Proteomes" id="UP000051298"/>
    </source>
</evidence>
<dbReference type="EMBL" id="CYRX01000009">
    <property type="protein sequence ID" value="CUH59347.1"/>
    <property type="molecule type" value="Genomic_DNA"/>
</dbReference>
<dbReference type="AlphaFoldDB" id="A0A0P1EWM1"/>
<evidence type="ECO:0000313" key="1">
    <source>
        <dbReference type="EMBL" id="CUH59347.1"/>
    </source>
</evidence>
<sequence>MRLEWFTFRCVKRNLQGLSANLSCQLAKFCPPYTPVRGVEFPHSYHWRA</sequence>